<reference evidence="3" key="1">
    <citation type="submission" date="2023-10" db="EMBL/GenBank/DDBJ databases">
        <title>Genome assemblies of two species of porcelain crab, Petrolisthes cinctipes and Petrolisthes manimaculis (Anomura: Porcellanidae).</title>
        <authorList>
            <person name="Angst P."/>
        </authorList>
    </citation>
    <scope>NUCLEOTIDE SEQUENCE</scope>
    <source>
        <strain evidence="3">PB745_01</strain>
        <tissue evidence="3">Gill</tissue>
    </source>
</reference>
<evidence type="ECO:0000313" key="4">
    <source>
        <dbReference type="Proteomes" id="UP001286313"/>
    </source>
</evidence>
<feature type="region of interest" description="Disordered" evidence="1">
    <location>
        <begin position="38"/>
        <end position="70"/>
    </location>
</feature>
<evidence type="ECO:0000256" key="1">
    <source>
        <dbReference type="SAM" id="MobiDB-lite"/>
    </source>
</evidence>
<keyword evidence="2" id="KW-0732">Signal</keyword>
<name>A0AAE1FX30_PETCI</name>
<evidence type="ECO:0000313" key="3">
    <source>
        <dbReference type="EMBL" id="KAK3882283.1"/>
    </source>
</evidence>
<gene>
    <name evidence="3" type="ORF">Pcinc_013333</name>
</gene>
<sequence>MNIKMMLMCVLAVLMSVCFRDVASQVVTAERRFPGERRLGKTNYGTHSFGSRGYSHEPISRHERRRLTLG</sequence>
<organism evidence="3 4">
    <name type="scientific">Petrolisthes cinctipes</name>
    <name type="common">Flat porcelain crab</name>
    <dbReference type="NCBI Taxonomy" id="88211"/>
    <lineage>
        <taxon>Eukaryota</taxon>
        <taxon>Metazoa</taxon>
        <taxon>Ecdysozoa</taxon>
        <taxon>Arthropoda</taxon>
        <taxon>Crustacea</taxon>
        <taxon>Multicrustacea</taxon>
        <taxon>Malacostraca</taxon>
        <taxon>Eumalacostraca</taxon>
        <taxon>Eucarida</taxon>
        <taxon>Decapoda</taxon>
        <taxon>Pleocyemata</taxon>
        <taxon>Anomura</taxon>
        <taxon>Galatheoidea</taxon>
        <taxon>Porcellanidae</taxon>
        <taxon>Petrolisthes</taxon>
    </lineage>
</organism>
<keyword evidence="4" id="KW-1185">Reference proteome</keyword>
<dbReference type="Proteomes" id="UP001286313">
    <property type="component" value="Unassembled WGS sequence"/>
</dbReference>
<comment type="caution">
    <text evidence="3">The sequence shown here is derived from an EMBL/GenBank/DDBJ whole genome shotgun (WGS) entry which is preliminary data.</text>
</comment>
<feature type="chain" id="PRO_5042076463" evidence="2">
    <location>
        <begin position="25"/>
        <end position="70"/>
    </location>
</feature>
<feature type="signal peptide" evidence="2">
    <location>
        <begin position="1"/>
        <end position="24"/>
    </location>
</feature>
<proteinExistence type="predicted"/>
<accession>A0AAE1FX30</accession>
<dbReference type="EMBL" id="JAWQEG010001109">
    <property type="protein sequence ID" value="KAK3882283.1"/>
    <property type="molecule type" value="Genomic_DNA"/>
</dbReference>
<evidence type="ECO:0000256" key="2">
    <source>
        <dbReference type="SAM" id="SignalP"/>
    </source>
</evidence>
<protein>
    <submittedName>
        <fullName evidence="3">Uncharacterized protein</fullName>
    </submittedName>
</protein>
<dbReference type="AlphaFoldDB" id="A0AAE1FX30"/>